<sequence>MIKLNFFKSFLFLLLLGISVSCKKGSDPAPSSNNSNTGGNNGGSNNGVTFLKVGTTHTYLYTGFFGGTVTTKVEQEVGKDTFMVRNSSEEVTTIYPTVFYVLKDGNLYSSFRLRDPNTYFIRCKFNVPVGTSWSGTENGSAFTCTIDSLNATVNTGKGLVKDAVKVKIVIGARTTYNYYSPTIGLLGTGSFGSDAEAQLEDYTISNLAPSGAAYPITFGDYAFMKVGNKWRYSESIFGGDEDFVNISIESKLPNANIYKVKVAYESDASKTAYQYWYEDNGLLMVYEDGESLLSADPIYMNESIAKVGYGWAGRTGLNTLFIYKITDLDSPQTTYWGELPSMGISVSNGLFAAQTNYWNKDKGNVLVSGLLSRDVVSTNVRKGSENRIIIPGINF</sequence>
<gene>
    <name evidence="2" type="ORF">MYP_4084</name>
</gene>
<keyword evidence="1" id="KW-0732">Signal</keyword>
<evidence type="ECO:0000256" key="1">
    <source>
        <dbReference type="SAM" id="SignalP"/>
    </source>
</evidence>
<keyword evidence="3" id="KW-1185">Reference proteome</keyword>
<dbReference type="RefSeq" id="WP_045467419.1">
    <property type="nucleotide sequence ID" value="NZ_BBLT01000010.1"/>
</dbReference>
<dbReference type="OrthoDB" id="9817915at2"/>
<feature type="chain" id="PRO_5001945212" description="DUF4374 domain-containing protein" evidence="1">
    <location>
        <begin position="24"/>
        <end position="395"/>
    </location>
</feature>
<dbReference type="Proteomes" id="UP000030185">
    <property type="component" value="Unassembled WGS sequence"/>
</dbReference>
<dbReference type="AlphaFoldDB" id="A0A098LK64"/>
<dbReference type="PROSITE" id="PS51257">
    <property type="entry name" value="PROKAR_LIPOPROTEIN"/>
    <property type="match status" value="1"/>
</dbReference>
<dbReference type="EMBL" id="BBLT01000010">
    <property type="protein sequence ID" value="GAL86854.1"/>
    <property type="molecule type" value="Genomic_DNA"/>
</dbReference>
<reference evidence="2 3" key="1">
    <citation type="submission" date="2014-09" db="EMBL/GenBank/DDBJ databases">
        <title>Sporocytophaga myxococcoides PG-01 genome sequencing.</title>
        <authorList>
            <person name="Liu L."/>
            <person name="Gao P.J."/>
            <person name="Chen G.J."/>
            <person name="Wang L.S."/>
        </authorList>
    </citation>
    <scope>NUCLEOTIDE SEQUENCE [LARGE SCALE GENOMIC DNA]</scope>
    <source>
        <strain evidence="2 3">PG-01</strain>
    </source>
</reference>
<proteinExistence type="predicted"/>
<evidence type="ECO:0000313" key="2">
    <source>
        <dbReference type="EMBL" id="GAL86854.1"/>
    </source>
</evidence>
<protein>
    <recommendedName>
        <fullName evidence="4">DUF4374 domain-containing protein</fullName>
    </recommendedName>
</protein>
<comment type="caution">
    <text evidence="2">The sequence shown here is derived from an EMBL/GenBank/DDBJ whole genome shotgun (WGS) entry which is preliminary data.</text>
</comment>
<organism evidence="2 3">
    <name type="scientific">Sporocytophaga myxococcoides</name>
    <dbReference type="NCBI Taxonomy" id="153721"/>
    <lineage>
        <taxon>Bacteria</taxon>
        <taxon>Pseudomonadati</taxon>
        <taxon>Bacteroidota</taxon>
        <taxon>Cytophagia</taxon>
        <taxon>Cytophagales</taxon>
        <taxon>Cytophagaceae</taxon>
        <taxon>Sporocytophaga</taxon>
    </lineage>
</organism>
<evidence type="ECO:0008006" key="4">
    <source>
        <dbReference type="Google" id="ProtNLM"/>
    </source>
</evidence>
<feature type="signal peptide" evidence="1">
    <location>
        <begin position="1"/>
        <end position="23"/>
    </location>
</feature>
<name>A0A098LK64_9BACT</name>
<dbReference type="STRING" id="153721.MYP_4084"/>
<accession>A0A098LK64</accession>
<evidence type="ECO:0000313" key="3">
    <source>
        <dbReference type="Proteomes" id="UP000030185"/>
    </source>
</evidence>